<dbReference type="RefSeq" id="WP_264308433.1">
    <property type="nucleotide sequence ID" value="NZ_CP109635.1"/>
</dbReference>
<dbReference type="AlphaFoldDB" id="A0AA46TWJ3"/>
<evidence type="ECO:0000313" key="2">
    <source>
        <dbReference type="Proteomes" id="UP001164042"/>
    </source>
</evidence>
<dbReference type="InterPro" id="IPR053745">
    <property type="entry name" value="Viral_Tail_Comp_sf"/>
</dbReference>
<accession>A0AA46TWJ3</accession>
<proteinExistence type="predicted"/>
<name>A0AA46TWJ3_9LACT</name>
<evidence type="ECO:0000313" key="1">
    <source>
        <dbReference type="EMBL" id="UYT10727.1"/>
    </source>
</evidence>
<protein>
    <submittedName>
        <fullName evidence="1">Uncharacterized protein</fullName>
    </submittedName>
</protein>
<dbReference type="EMBL" id="CP109635">
    <property type="protein sequence ID" value="UYT10727.1"/>
    <property type="molecule type" value="Genomic_DNA"/>
</dbReference>
<gene>
    <name evidence="1" type="ORF">OF801_01955</name>
</gene>
<sequence>MNEQDIYDKAYGLLQELGYKIYPYKQMNDVGYPFVEVSNTQIDRLPTKSGSIGTVLLSVDIWGLAKKRKEFSTIKSEVITTMIQNFSVKEGDIDDRTITDTTTKDVLLHGVLVVPIYMK</sequence>
<organism evidence="1 2">
    <name type="scientific">Lactococcus garvieae</name>
    <dbReference type="NCBI Taxonomy" id="1363"/>
    <lineage>
        <taxon>Bacteria</taxon>
        <taxon>Bacillati</taxon>
        <taxon>Bacillota</taxon>
        <taxon>Bacilli</taxon>
        <taxon>Lactobacillales</taxon>
        <taxon>Streptococcaceae</taxon>
        <taxon>Lactococcus</taxon>
    </lineage>
</organism>
<reference evidence="1" key="1">
    <citation type="submission" date="2022-10" db="EMBL/GenBank/DDBJ databases">
        <title>Genome assembly of Lactococcus garvieae isolates from cricket gut.</title>
        <authorList>
            <person name="Luecke A.R."/>
            <person name="Brown A.M.V."/>
            <person name="Wakeman C.A."/>
        </authorList>
    </citation>
    <scope>NUCLEOTIDE SEQUENCE</scope>
    <source>
        <strain evidence="1">Alexii-11_2</strain>
    </source>
</reference>
<dbReference type="Gene3D" id="3.30.2000.30">
    <property type="match status" value="1"/>
</dbReference>
<dbReference type="Proteomes" id="UP001164042">
    <property type="component" value="Chromosome"/>
</dbReference>